<protein>
    <submittedName>
        <fullName evidence="3">SDR family oxidoreductase</fullName>
    </submittedName>
</protein>
<dbReference type="PANTHER" id="PTHR43477">
    <property type="entry name" value="DIHYDROANTICAPSIN 7-DEHYDROGENASE"/>
    <property type="match status" value="1"/>
</dbReference>
<dbReference type="Pfam" id="PF13561">
    <property type="entry name" value="adh_short_C2"/>
    <property type="match status" value="1"/>
</dbReference>
<dbReference type="Gene3D" id="3.40.50.720">
    <property type="entry name" value="NAD(P)-binding Rossmann-like Domain"/>
    <property type="match status" value="1"/>
</dbReference>
<dbReference type="InterPro" id="IPR002347">
    <property type="entry name" value="SDR_fam"/>
</dbReference>
<evidence type="ECO:0000256" key="1">
    <source>
        <dbReference type="ARBA" id="ARBA00006484"/>
    </source>
</evidence>
<keyword evidence="2" id="KW-0560">Oxidoreductase</keyword>
<comment type="similarity">
    <text evidence="1">Belongs to the short-chain dehydrogenases/reductases (SDR) family.</text>
</comment>
<dbReference type="InterPro" id="IPR051122">
    <property type="entry name" value="SDR_DHRS6-like"/>
</dbReference>
<dbReference type="SUPFAM" id="SSF51735">
    <property type="entry name" value="NAD(P)-binding Rossmann-fold domains"/>
    <property type="match status" value="1"/>
</dbReference>
<accession>A0ABN2GP52</accession>
<keyword evidence="4" id="KW-1185">Reference proteome</keyword>
<dbReference type="CDD" id="cd05233">
    <property type="entry name" value="SDR_c"/>
    <property type="match status" value="1"/>
</dbReference>
<dbReference type="InterPro" id="IPR036291">
    <property type="entry name" value="NAD(P)-bd_dom_sf"/>
</dbReference>
<dbReference type="PRINTS" id="PR00081">
    <property type="entry name" value="GDHRDH"/>
</dbReference>
<dbReference type="Proteomes" id="UP001500618">
    <property type="component" value="Unassembled WGS sequence"/>
</dbReference>
<proteinExistence type="inferred from homology"/>
<reference evidence="3 4" key="1">
    <citation type="journal article" date="2019" name="Int. J. Syst. Evol. Microbiol.">
        <title>The Global Catalogue of Microorganisms (GCM) 10K type strain sequencing project: providing services to taxonomists for standard genome sequencing and annotation.</title>
        <authorList>
            <consortium name="The Broad Institute Genomics Platform"/>
            <consortium name="The Broad Institute Genome Sequencing Center for Infectious Disease"/>
            <person name="Wu L."/>
            <person name="Ma J."/>
        </authorList>
    </citation>
    <scope>NUCLEOTIDE SEQUENCE [LARGE SCALE GENOMIC DNA]</scope>
    <source>
        <strain evidence="3 4">JCM 14718</strain>
    </source>
</reference>
<evidence type="ECO:0000256" key="2">
    <source>
        <dbReference type="ARBA" id="ARBA00023002"/>
    </source>
</evidence>
<dbReference type="PANTHER" id="PTHR43477:SF1">
    <property type="entry name" value="DIHYDROANTICAPSIN 7-DEHYDROGENASE"/>
    <property type="match status" value="1"/>
</dbReference>
<dbReference type="EMBL" id="BAAANY010000008">
    <property type="protein sequence ID" value="GAA1674362.1"/>
    <property type="molecule type" value="Genomic_DNA"/>
</dbReference>
<evidence type="ECO:0000313" key="3">
    <source>
        <dbReference type="EMBL" id="GAA1674362.1"/>
    </source>
</evidence>
<name>A0ABN2GP52_9ACTN</name>
<comment type="caution">
    <text evidence="3">The sequence shown here is derived from an EMBL/GenBank/DDBJ whole genome shotgun (WGS) entry which is preliminary data.</text>
</comment>
<evidence type="ECO:0000313" key="4">
    <source>
        <dbReference type="Proteomes" id="UP001500618"/>
    </source>
</evidence>
<organism evidence="3 4">
    <name type="scientific">Fodinicola feengrottensis</name>
    <dbReference type="NCBI Taxonomy" id="435914"/>
    <lineage>
        <taxon>Bacteria</taxon>
        <taxon>Bacillati</taxon>
        <taxon>Actinomycetota</taxon>
        <taxon>Actinomycetes</taxon>
        <taxon>Mycobacteriales</taxon>
        <taxon>Fodinicola</taxon>
    </lineage>
</organism>
<dbReference type="RefSeq" id="WP_344309920.1">
    <property type="nucleotide sequence ID" value="NZ_BAAANY010000008.1"/>
</dbReference>
<gene>
    <name evidence="3" type="ORF">GCM10009765_24700</name>
</gene>
<sequence length="229" mass="23354">MRVVIMGGTSGIGLASAEKLTAAGADVIVTGRDPDRLAAVRDRVAAAEQVDGASESEVASFFDRAGVIDHLVLAFSPGAVGMGNLSDTRVADIRLAFEGKLFGYLSAIQRAKVTGSITMVSAVSARAAMPGTVALAAVNGAIERIVPPLAAELAPVRVNAVSPGVIDTPWWAFVPDDQRQVRLASYTERIPAGRAGEAAEVADAVHYLIGAAYVTGAVLPVDGGAAMGS</sequence>